<accession>H2XQ90</accession>
<dbReference type="EMBL" id="EAAA01000064">
    <property type="status" value="NOT_ANNOTATED_CDS"/>
    <property type="molecule type" value="Genomic_DNA"/>
</dbReference>
<dbReference type="Pfam" id="PF02375">
    <property type="entry name" value="JmjN"/>
    <property type="match status" value="1"/>
</dbReference>
<dbReference type="SMART" id="SM00545">
    <property type="entry name" value="JmjN"/>
    <property type="match status" value="1"/>
</dbReference>
<reference evidence="5" key="2">
    <citation type="journal article" date="2008" name="Genome Biol.">
        <title>Improved genome assembly and evidence-based global gene model set for the chordate Ciona intestinalis: new insight into intron and operon populations.</title>
        <authorList>
            <person name="Satou Y."/>
            <person name="Mineta K."/>
            <person name="Ogasawara M."/>
            <person name="Sasakura Y."/>
            <person name="Shoguchi E."/>
            <person name="Ueno K."/>
            <person name="Yamada L."/>
            <person name="Matsumoto J."/>
            <person name="Wasserscheid J."/>
            <person name="Dewar K."/>
            <person name="Wiley G.B."/>
            <person name="Macmil S.L."/>
            <person name="Roe B.A."/>
            <person name="Zeller R.W."/>
            <person name="Hastings K.E."/>
            <person name="Lemaire P."/>
            <person name="Lindquist E."/>
            <person name="Endo T."/>
            <person name="Hotta K."/>
            <person name="Inaba K."/>
        </authorList>
    </citation>
    <scope>NUCLEOTIDE SEQUENCE [LARGE SCALE GENOMIC DNA]</scope>
    <source>
        <strain evidence="5">wild type</strain>
    </source>
</reference>
<keyword evidence="2" id="KW-0408">Iron</keyword>
<dbReference type="AlphaFoldDB" id="H2XQ90"/>
<proteinExistence type="predicted"/>
<dbReference type="PROSITE" id="PS51183">
    <property type="entry name" value="JMJN"/>
    <property type="match status" value="1"/>
</dbReference>
<evidence type="ECO:0008006" key="7">
    <source>
        <dbReference type="Google" id="ProtNLM"/>
    </source>
</evidence>
<dbReference type="HOGENOM" id="CLU_1514046_0_0_1"/>
<dbReference type="FunFam" id="1.10.150.60:FF:000016">
    <property type="entry name" value="Putative Lysine-specific demethylase 5B"/>
    <property type="match status" value="1"/>
</dbReference>
<dbReference type="GO" id="GO:0046872">
    <property type="term" value="F:metal ion binding"/>
    <property type="evidence" value="ECO:0007669"/>
    <property type="project" value="UniProtKB-KW"/>
</dbReference>
<dbReference type="OMA" id="WTHICRE"/>
<dbReference type="SUPFAM" id="SSF46774">
    <property type="entry name" value="ARID-like"/>
    <property type="match status" value="1"/>
</dbReference>
<reference evidence="5" key="3">
    <citation type="submission" date="2025-08" db="UniProtKB">
        <authorList>
            <consortium name="Ensembl"/>
        </authorList>
    </citation>
    <scope>IDENTIFICATION</scope>
</reference>
<dbReference type="SMART" id="SM01014">
    <property type="entry name" value="ARID"/>
    <property type="match status" value="1"/>
</dbReference>
<dbReference type="GO" id="GO:0003677">
    <property type="term" value="F:DNA binding"/>
    <property type="evidence" value="ECO:0007669"/>
    <property type="project" value="InterPro"/>
</dbReference>
<dbReference type="GeneTree" id="ENSGT00940000164196"/>
<name>H2XQ90_CIOIN</name>
<evidence type="ECO:0000313" key="6">
    <source>
        <dbReference type="Proteomes" id="UP000008144"/>
    </source>
</evidence>
<protein>
    <recommendedName>
        <fullName evidence="7">ARID domain-containing protein</fullName>
    </recommendedName>
</protein>
<reference evidence="5" key="4">
    <citation type="submission" date="2025-09" db="UniProtKB">
        <authorList>
            <consortium name="Ensembl"/>
        </authorList>
    </citation>
    <scope>IDENTIFICATION</scope>
</reference>
<organism evidence="5 6">
    <name type="scientific">Ciona intestinalis</name>
    <name type="common">Transparent sea squirt</name>
    <name type="synonym">Ascidia intestinalis</name>
    <dbReference type="NCBI Taxonomy" id="7719"/>
    <lineage>
        <taxon>Eukaryota</taxon>
        <taxon>Metazoa</taxon>
        <taxon>Chordata</taxon>
        <taxon>Tunicata</taxon>
        <taxon>Ascidiacea</taxon>
        <taxon>Phlebobranchia</taxon>
        <taxon>Cionidae</taxon>
        <taxon>Ciona</taxon>
    </lineage>
</organism>
<evidence type="ECO:0000256" key="2">
    <source>
        <dbReference type="ARBA" id="ARBA00023004"/>
    </source>
</evidence>
<dbReference type="Pfam" id="PF01388">
    <property type="entry name" value="ARID"/>
    <property type="match status" value="1"/>
</dbReference>
<dbReference type="SMART" id="SM00501">
    <property type="entry name" value="BRIGHT"/>
    <property type="match status" value="1"/>
</dbReference>
<keyword evidence="1" id="KW-0479">Metal-binding</keyword>
<feature type="domain" description="JmjN" evidence="4">
    <location>
        <begin position="12"/>
        <end position="53"/>
    </location>
</feature>
<dbReference type="Ensembl" id="ENSCINT00000035828.1">
    <property type="protein sequence ID" value="ENSCINP00000031824.1"/>
    <property type="gene ID" value="ENSCING00000020769.1"/>
</dbReference>
<evidence type="ECO:0000313" key="5">
    <source>
        <dbReference type="Ensembl" id="ENSCINP00000031824.1"/>
    </source>
</evidence>
<dbReference type="Proteomes" id="UP000008144">
    <property type="component" value="Chromosome 1"/>
</dbReference>
<keyword evidence="6" id="KW-1185">Reference proteome</keyword>
<sequence>MMDDEFYPPPECPVFEPNEEEFADPLGYINKIRPIAEKAGICKIRPPPHWQPPFAIDVENFRFTPRVQRINELGIHTRIRLQFIESVAKFWDLQGQGFKLPHVGGKALDLYGLHECVRKLGGFQDVCKNKLWNSVCNKLCLPKNFGTVLRQHYERILYPFDIMKSGVLLEALESNENLESLASDVETKYNE</sequence>
<dbReference type="PANTHER" id="PTHR10694">
    <property type="entry name" value="LYSINE-SPECIFIC DEMETHYLASE"/>
    <property type="match status" value="1"/>
</dbReference>
<evidence type="ECO:0000256" key="1">
    <source>
        <dbReference type="ARBA" id="ARBA00022723"/>
    </source>
</evidence>
<dbReference type="InterPro" id="IPR003349">
    <property type="entry name" value="JmjN"/>
</dbReference>
<dbReference type="InterPro" id="IPR036431">
    <property type="entry name" value="ARID_dom_sf"/>
</dbReference>
<dbReference type="Gene3D" id="1.10.150.60">
    <property type="entry name" value="ARID DNA-binding domain"/>
    <property type="match status" value="1"/>
</dbReference>
<dbReference type="PANTHER" id="PTHR10694:SF33">
    <property type="entry name" value="LYSINE-SPECIFIC DEMETHYLASE 5"/>
    <property type="match status" value="1"/>
</dbReference>
<dbReference type="PROSITE" id="PS51011">
    <property type="entry name" value="ARID"/>
    <property type="match status" value="1"/>
</dbReference>
<feature type="domain" description="ARID" evidence="3">
    <location>
        <begin position="77"/>
        <end position="165"/>
    </location>
</feature>
<evidence type="ECO:0000259" key="4">
    <source>
        <dbReference type="PROSITE" id="PS51183"/>
    </source>
</evidence>
<dbReference type="GO" id="GO:0141052">
    <property type="term" value="F:histone H3 demethylase activity"/>
    <property type="evidence" value="ECO:0007669"/>
    <property type="project" value="UniProtKB-ARBA"/>
</dbReference>
<dbReference type="InParanoid" id="H2XQ90"/>
<dbReference type="InterPro" id="IPR001606">
    <property type="entry name" value="ARID_dom"/>
</dbReference>
<evidence type="ECO:0000259" key="3">
    <source>
        <dbReference type="PROSITE" id="PS51011"/>
    </source>
</evidence>
<dbReference type="STRING" id="7719.ENSCINP00000031824"/>
<reference evidence="6" key="1">
    <citation type="journal article" date="2002" name="Science">
        <title>The draft genome of Ciona intestinalis: insights into chordate and vertebrate origins.</title>
        <authorList>
            <person name="Dehal P."/>
            <person name="Satou Y."/>
            <person name="Campbell R.K."/>
            <person name="Chapman J."/>
            <person name="Degnan B."/>
            <person name="De Tomaso A."/>
            <person name="Davidson B."/>
            <person name="Di Gregorio A."/>
            <person name="Gelpke M."/>
            <person name="Goodstein D.M."/>
            <person name="Harafuji N."/>
            <person name="Hastings K.E."/>
            <person name="Ho I."/>
            <person name="Hotta K."/>
            <person name="Huang W."/>
            <person name="Kawashima T."/>
            <person name="Lemaire P."/>
            <person name="Martinez D."/>
            <person name="Meinertzhagen I.A."/>
            <person name="Necula S."/>
            <person name="Nonaka M."/>
            <person name="Putnam N."/>
            <person name="Rash S."/>
            <person name="Saiga H."/>
            <person name="Satake M."/>
            <person name="Terry A."/>
            <person name="Yamada L."/>
            <person name="Wang H.G."/>
            <person name="Awazu S."/>
            <person name="Azumi K."/>
            <person name="Boore J."/>
            <person name="Branno M."/>
            <person name="Chin-Bow S."/>
            <person name="DeSantis R."/>
            <person name="Doyle S."/>
            <person name="Francino P."/>
            <person name="Keys D.N."/>
            <person name="Haga S."/>
            <person name="Hayashi H."/>
            <person name="Hino K."/>
            <person name="Imai K.S."/>
            <person name="Inaba K."/>
            <person name="Kano S."/>
            <person name="Kobayashi K."/>
            <person name="Kobayashi M."/>
            <person name="Lee B.I."/>
            <person name="Makabe K.W."/>
            <person name="Manohar C."/>
            <person name="Matassi G."/>
            <person name="Medina M."/>
            <person name="Mochizuki Y."/>
            <person name="Mount S."/>
            <person name="Morishita T."/>
            <person name="Miura S."/>
            <person name="Nakayama A."/>
            <person name="Nishizaka S."/>
            <person name="Nomoto H."/>
            <person name="Ohta F."/>
            <person name="Oishi K."/>
            <person name="Rigoutsos I."/>
            <person name="Sano M."/>
            <person name="Sasaki A."/>
            <person name="Sasakura Y."/>
            <person name="Shoguchi E."/>
            <person name="Shin-i T."/>
            <person name="Spagnuolo A."/>
            <person name="Stainier D."/>
            <person name="Suzuki M.M."/>
            <person name="Tassy O."/>
            <person name="Takatori N."/>
            <person name="Tokuoka M."/>
            <person name="Yagi K."/>
            <person name="Yoshizaki F."/>
            <person name="Wada S."/>
            <person name="Zhang C."/>
            <person name="Hyatt P.D."/>
            <person name="Larimer F."/>
            <person name="Detter C."/>
            <person name="Doggett N."/>
            <person name="Glavina T."/>
            <person name="Hawkins T."/>
            <person name="Richardson P."/>
            <person name="Lucas S."/>
            <person name="Kohara Y."/>
            <person name="Levine M."/>
            <person name="Satoh N."/>
            <person name="Rokhsar D.S."/>
        </authorList>
    </citation>
    <scope>NUCLEOTIDE SEQUENCE [LARGE SCALE GENOMIC DNA]</scope>
</reference>